<evidence type="ECO:0000313" key="3">
    <source>
        <dbReference type="WBParaSite" id="SPAL_0001707300.1"/>
    </source>
</evidence>
<keyword evidence="2" id="KW-1185">Reference proteome</keyword>
<organism evidence="2 3">
    <name type="scientific">Strongyloides papillosus</name>
    <name type="common">Intestinal threadworm</name>
    <dbReference type="NCBI Taxonomy" id="174720"/>
    <lineage>
        <taxon>Eukaryota</taxon>
        <taxon>Metazoa</taxon>
        <taxon>Ecdysozoa</taxon>
        <taxon>Nematoda</taxon>
        <taxon>Chromadorea</taxon>
        <taxon>Rhabditida</taxon>
        <taxon>Tylenchina</taxon>
        <taxon>Panagrolaimomorpha</taxon>
        <taxon>Strongyloidoidea</taxon>
        <taxon>Strongyloididae</taxon>
        <taxon>Strongyloides</taxon>
    </lineage>
</organism>
<accession>A0A0N5CGU8</accession>
<dbReference type="AlphaFoldDB" id="A0A0N5CGU8"/>
<name>A0A0N5CGU8_STREA</name>
<dbReference type="Proteomes" id="UP000046392">
    <property type="component" value="Unplaced"/>
</dbReference>
<feature type="compositionally biased region" description="Basic and acidic residues" evidence="1">
    <location>
        <begin position="648"/>
        <end position="658"/>
    </location>
</feature>
<evidence type="ECO:0000313" key="2">
    <source>
        <dbReference type="Proteomes" id="UP000046392"/>
    </source>
</evidence>
<evidence type="ECO:0000256" key="1">
    <source>
        <dbReference type="SAM" id="MobiDB-lite"/>
    </source>
</evidence>
<feature type="region of interest" description="Disordered" evidence="1">
    <location>
        <begin position="648"/>
        <end position="676"/>
    </location>
</feature>
<reference evidence="3" key="1">
    <citation type="submission" date="2017-02" db="UniProtKB">
        <authorList>
            <consortium name="WormBaseParasite"/>
        </authorList>
    </citation>
    <scope>IDENTIFICATION</scope>
</reference>
<protein>
    <submittedName>
        <fullName evidence="3">SPK domain-containing protein</fullName>
    </submittedName>
</protein>
<dbReference type="WBParaSite" id="SPAL_0001707300.1">
    <property type="protein sequence ID" value="SPAL_0001707300.1"/>
    <property type="gene ID" value="SPAL_0001707300"/>
</dbReference>
<sequence>MEIRKHYRNMSYPDFLKFKEVARKDAKLNVESTRGFLYCVDRMLDAVAENSLSVMLNLFETIVDPITASEAISFYLQERASHLIQINRQSFLERWLLPISSDCAFMSLGKSNVIKLKIRRTLFNLADNEHEMVKNELNIEVQSTPPPYACADPNQFLNVLFTSYFEDFYSFFFIPTFSKVNNEQVITESWIGRIKEFYSGVSVKTPIGLMGLLAFLNPQIVKETIGDKIISNKLTVKDAKNHSPIMERILPDDEDDRIITEDLFKNYLSSFRTVNEAFDLVSEFMARASSECFSHLVSDDEFGDHCKEIYISFNRFIKRKLNPSAEGIDEDIPMDTIPATDTTKKRPILKARTSSFRKERVSTITPTVAEQSQVPCGCIYHKSTILSDYASGTSNIVLKRLVSETPSPQRKFEIFMTDQNLSVIDIMEDEYNGNIVIQLGKQGTSTGSLKNMLDTQKTKHEYFHKIQNISNCPPVDERFHLCSTFHNIPCEEIPSGSTSQYLIQDESVIKLIGTNILRSNTPKYDSQHIDTFCQMQYIFNREEYIQREFHQVRIAAMNYPENYTISMSKKLGRIYTKPLFCMGFHIMNQSNRRNLCQRFMDLLRDFSGCSMFDYPGNKVNENCLRTWRRYNENISNLLQRIDTDDNKERRVQERRDRGILAPPRRRGDDLSDEEDD</sequence>
<proteinExistence type="predicted"/>